<evidence type="ECO:0000259" key="2">
    <source>
        <dbReference type="Pfam" id="PF11331"/>
    </source>
</evidence>
<dbReference type="InterPro" id="IPR021480">
    <property type="entry name" value="Zinc_ribbon_12"/>
</dbReference>
<dbReference type="GO" id="GO:1900150">
    <property type="term" value="P:regulation of defense response to fungus"/>
    <property type="evidence" value="ECO:0007669"/>
    <property type="project" value="InterPro"/>
</dbReference>
<dbReference type="Pfam" id="PF22910">
    <property type="entry name" value="EDR4-like_1st"/>
    <property type="match status" value="1"/>
</dbReference>
<dbReference type="Proteomes" id="UP000327013">
    <property type="component" value="Chromosome 5"/>
</dbReference>
<name>A0A5N6R847_9ROSI</name>
<keyword evidence="5" id="KW-1185">Reference proteome</keyword>
<protein>
    <submittedName>
        <fullName evidence="4">Uncharacterized protein</fullName>
    </submittedName>
</protein>
<accession>A0A5N6R847</accession>
<proteinExistence type="predicted"/>
<feature type="compositionally biased region" description="Polar residues" evidence="1">
    <location>
        <begin position="599"/>
        <end position="611"/>
    </location>
</feature>
<feature type="region of interest" description="Disordered" evidence="1">
    <location>
        <begin position="646"/>
        <end position="720"/>
    </location>
</feature>
<feature type="region of interest" description="Disordered" evidence="1">
    <location>
        <begin position="48"/>
        <end position="88"/>
    </location>
</feature>
<dbReference type="OrthoDB" id="2020426at2759"/>
<dbReference type="Pfam" id="PF11331">
    <property type="entry name" value="Zn_ribbon_12"/>
    <property type="match status" value="1"/>
</dbReference>
<dbReference type="InterPro" id="IPR055126">
    <property type="entry name" value="EDR4-like_N"/>
</dbReference>
<feature type="domain" description="Enhanced disease resistance 4-like N-terminal" evidence="3">
    <location>
        <begin position="6"/>
        <end position="39"/>
    </location>
</feature>
<reference evidence="4 5" key="1">
    <citation type="submission" date="2019-06" db="EMBL/GenBank/DDBJ databases">
        <title>A chromosomal-level reference genome of Carpinus fangiana (Coryloideae, Betulaceae).</title>
        <authorList>
            <person name="Yang X."/>
            <person name="Wang Z."/>
            <person name="Zhang L."/>
            <person name="Hao G."/>
            <person name="Liu J."/>
            <person name="Yang Y."/>
        </authorList>
    </citation>
    <scope>NUCLEOTIDE SEQUENCE [LARGE SCALE GENOMIC DNA]</scope>
    <source>
        <strain evidence="4">Cfa_2016G</strain>
        <tissue evidence="4">Leaf</tissue>
    </source>
</reference>
<feature type="domain" description="Probable zinc-ribbon" evidence="2">
    <location>
        <begin position="525"/>
        <end position="569"/>
    </location>
</feature>
<feature type="region of interest" description="Disordered" evidence="1">
    <location>
        <begin position="592"/>
        <end position="611"/>
    </location>
</feature>
<evidence type="ECO:0000313" key="5">
    <source>
        <dbReference type="Proteomes" id="UP000327013"/>
    </source>
</evidence>
<dbReference type="InterPro" id="IPR040244">
    <property type="entry name" value="EDR4-like"/>
</dbReference>
<dbReference type="PANTHER" id="PTHR31105:SF42">
    <property type="entry name" value="OS02G0258300 PROTEIN"/>
    <property type="match status" value="1"/>
</dbReference>
<sequence>MAEGSNVRLVRCPKCENLLQELPDFSVYQCGGCGAVLRAKKKAPGSAGVFEKSDEKIGRGGSELESLSEKGGGSLGCASESERESDGIEVNRRWKERVFGGKTVNSIGNSLSKAENKEALIDSDRNVREEVKGLRLEHNGTEKELRFLDRYTGLSERPDDYWACGDDHDMNMNRSEFAHLSTGGNFARLRNSAGAGSSRSMANMDQLGVERDGFGGFYRNSRTVADQRGYPTFAYPDEGPSNYKPESFYSYGRRMKHGDDDQDGTNRVEHLEQNRAELLKKLDELKDQLSRSCDVENNPAVPVDRTPPDPYGGQDIYNVSMQPSALDKHVLRLPYFNRTHETIPFMNQHNMDMLDFYPPPRHVMNEFPAYEDPYQPQMTRRPLHQPSSQYPQRPTYEYFRGRYMELNQDPFASYQPENLHHQPKCSCLRCLNQNWQVPPRVPPSVFSNRRIQKDPMNSNFYLHDNLGPQSYNPQAANPHRLTSRDPRMYTRWPDDLDSDIDGLGQICPRRVVAARGTIQLCHPIAGGAPFITCYNCFELLKLPRKLIMMEKNLQKLRCGSCSTIIFFKILNKKLLISPEEIKPLSAEADDGCEEVLNESPPSSHGCSNAGNINSHSDDFGNSGSKFDLKDDGHYLQSEDWRLNLSESEKRQGLTSSSISSSEEESPDTVIVKGDVSCSAEQPLRDDLSPTLSGSPLRDQSYCPSDHAVSKYGQGNNSKHMDQDKVVFSRITSRQNSVKDASMTAETEVSCNDYLNTSLSHDSAEVSKEKDQPKIDKGSESIFVGFIKKSLREFSRAAQSMENERPNVLVNGQPIPDRVVKKVEKLAGPIQPGDYWYDFRAGFWGVMGQPCLGIIPPFIEEFKYPMQRNCADGNTAVYVNGRELNERDLDLLVSRGLPATREKFYTVEISGKVVDEDSGKELKSLGKLAPTVQKARHGFGMKVPRRLM</sequence>
<organism evidence="4 5">
    <name type="scientific">Carpinus fangiana</name>
    <dbReference type="NCBI Taxonomy" id="176857"/>
    <lineage>
        <taxon>Eukaryota</taxon>
        <taxon>Viridiplantae</taxon>
        <taxon>Streptophyta</taxon>
        <taxon>Embryophyta</taxon>
        <taxon>Tracheophyta</taxon>
        <taxon>Spermatophyta</taxon>
        <taxon>Magnoliopsida</taxon>
        <taxon>eudicotyledons</taxon>
        <taxon>Gunneridae</taxon>
        <taxon>Pentapetalae</taxon>
        <taxon>rosids</taxon>
        <taxon>fabids</taxon>
        <taxon>Fagales</taxon>
        <taxon>Betulaceae</taxon>
        <taxon>Carpinus</taxon>
    </lineage>
</organism>
<evidence type="ECO:0000256" key="1">
    <source>
        <dbReference type="SAM" id="MobiDB-lite"/>
    </source>
</evidence>
<dbReference type="PANTHER" id="PTHR31105">
    <property type="entry name" value="EXTRA-LARGE G-PROTEIN-LIKE"/>
    <property type="match status" value="1"/>
</dbReference>
<gene>
    <name evidence="4" type="ORF">FH972_012837</name>
</gene>
<dbReference type="AlphaFoldDB" id="A0A5N6R847"/>
<dbReference type="EMBL" id="CM017325">
    <property type="protein sequence ID" value="KAE8056034.1"/>
    <property type="molecule type" value="Genomic_DNA"/>
</dbReference>
<evidence type="ECO:0000313" key="4">
    <source>
        <dbReference type="EMBL" id="KAE8056034.1"/>
    </source>
</evidence>
<evidence type="ECO:0000259" key="3">
    <source>
        <dbReference type="Pfam" id="PF22910"/>
    </source>
</evidence>